<evidence type="ECO:0000313" key="1">
    <source>
        <dbReference type="EMBL" id="PXY31823.1"/>
    </source>
</evidence>
<evidence type="ECO:0000313" key="2">
    <source>
        <dbReference type="Proteomes" id="UP000249915"/>
    </source>
</evidence>
<keyword evidence="2" id="KW-1185">Reference proteome</keyword>
<dbReference type="RefSeq" id="WP_112279859.1">
    <property type="nucleotide sequence ID" value="NZ_MASW01000001.1"/>
</dbReference>
<dbReference type="OrthoDB" id="9806895at2"/>
<dbReference type="CDD" id="cd12952">
    <property type="entry name" value="MMP_ACEL2062"/>
    <property type="match status" value="1"/>
</dbReference>
<sequence>MAVEMSLPRFEELVAEALDEVPAEFASAMDNVVVLVEEHNEEEPDILGLYHGVALTERGHDYGGVLPDRISIYRQPILALCDTEDDVVEEVLVTVVHEIAHHFGIDDARLHELGWA</sequence>
<dbReference type="AlphaFoldDB" id="A0A2V4BME5"/>
<dbReference type="Pfam" id="PF06262">
    <property type="entry name" value="Zincin_1"/>
    <property type="match status" value="1"/>
</dbReference>
<organism evidence="1 2">
    <name type="scientific">Prauserella muralis</name>
    <dbReference type="NCBI Taxonomy" id="588067"/>
    <lineage>
        <taxon>Bacteria</taxon>
        <taxon>Bacillati</taxon>
        <taxon>Actinomycetota</taxon>
        <taxon>Actinomycetes</taxon>
        <taxon>Pseudonocardiales</taxon>
        <taxon>Pseudonocardiaceae</taxon>
        <taxon>Prauserella</taxon>
    </lineage>
</organism>
<dbReference type="Gene3D" id="3.30.2010.20">
    <property type="match status" value="1"/>
</dbReference>
<proteinExistence type="predicted"/>
<dbReference type="InterPro" id="IPR038555">
    <property type="entry name" value="Zincin_1_sf"/>
</dbReference>
<dbReference type="EMBL" id="MASW01000001">
    <property type="protein sequence ID" value="PXY31823.1"/>
    <property type="molecule type" value="Genomic_DNA"/>
</dbReference>
<accession>A0A2V4BME5</accession>
<name>A0A2V4BME5_9PSEU</name>
<reference evidence="1 2" key="1">
    <citation type="submission" date="2016-07" db="EMBL/GenBank/DDBJ databases">
        <title>Draft genome sequence of Prauserella muralis DSM 45305, isolated from a mould-covered wall in an indoor environment.</title>
        <authorList>
            <person name="Ruckert C."/>
            <person name="Albersmeier A."/>
            <person name="Jiang C.-L."/>
            <person name="Jiang Y."/>
            <person name="Kalinowski J."/>
            <person name="Schneider O."/>
            <person name="Winkler A."/>
            <person name="Zotchev S.B."/>
        </authorList>
    </citation>
    <scope>NUCLEOTIDE SEQUENCE [LARGE SCALE GENOMIC DNA]</scope>
    <source>
        <strain evidence="1 2">DSM 45305</strain>
    </source>
</reference>
<dbReference type="Proteomes" id="UP000249915">
    <property type="component" value="Unassembled WGS sequence"/>
</dbReference>
<dbReference type="InterPro" id="IPR010428">
    <property type="entry name" value="Zincin_1"/>
</dbReference>
<protein>
    <submittedName>
        <fullName evidence="1">Uncharacterized protein</fullName>
    </submittedName>
</protein>
<dbReference type="SUPFAM" id="SSF55486">
    <property type="entry name" value="Metalloproteases ('zincins'), catalytic domain"/>
    <property type="match status" value="1"/>
</dbReference>
<gene>
    <name evidence="1" type="ORF">BAY60_05670</name>
</gene>
<comment type="caution">
    <text evidence="1">The sequence shown here is derived from an EMBL/GenBank/DDBJ whole genome shotgun (WGS) entry which is preliminary data.</text>
</comment>